<dbReference type="PANTHER" id="PTHR23026">
    <property type="entry name" value="NADPH NITROREDUCTASE"/>
    <property type="match status" value="1"/>
</dbReference>
<keyword evidence="2" id="KW-1185">Reference proteome</keyword>
<dbReference type="Gene3D" id="3.40.109.30">
    <property type="entry name" value="putative nitroreductase (tm1586), domain 2"/>
    <property type="match status" value="1"/>
</dbReference>
<evidence type="ECO:0000313" key="1">
    <source>
        <dbReference type="EMBL" id="RUT01730.1"/>
    </source>
</evidence>
<dbReference type="NCBIfam" id="NF047509">
    <property type="entry name" value="Rv3131_FMN_oxido"/>
    <property type="match status" value="1"/>
</dbReference>
<dbReference type="Gene3D" id="3.40.109.10">
    <property type="entry name" value="NADH Oxidase"/>
    <property type="match status" value="1"/>
</dbReference>
<proteinExistence type="predicted"/>
<dbReference type="EMBL" id="RSCL01000018">
    <property type="protein sequence ID" value="RUT01730.1"/>
    <property type="molecule type" value="Genomic_DNA"/>
</dbReference>
<sequence>MFMRTDIWNVQETDFPATGTPEEKLKFILNYAILAPSSHNTQPWCFKIDSGAIYLLADRTRGLPVADPDGRELIISCGAALFNLRIALHHFGYTGKIKTFPDPTNPDLLACIELGHSSGETTDGKLLFQAIKKRHTNRHDYQDWNVPETLLKTLQKDAISEGANLQIVKGDILRATVTELIAQGDHLQMADPNFRNELATWVRPSTSKSHDGLPIYTHGIDEHFEFATPLFAFVLRTLDMGYSIAERSRKLLECSPAIVILTTESDKPADWLAAGQALERVLLRAQVVKLFASFLNQPVQVPELRSQLSKLLGDKGYPQIMLRLGFGLETKPTPRRTVDEVVSN</sequence>
<dbReference type="InterPro" id="IPR000415">
    <property type="entry name" value="Nitroreductase-like"/>
</dbReference>
<dbReference type="GO" id="GO:0016491">
    <property type="term" value="F:oxidoreductase activity"/>
    <property type="evidence" value="ECO:0007669"/>
    <property type="project" value="InterPro"/>
</dbReference>
<evidence type="ECO:0000313" key="2">
    <source>
        <dbReference type="Proteomes" id="UP000271624"/>
    </source>
</evidence>
<evidence type="ECO:0008006" key="3">
    <source>
        <dbReference type="Google" id="ProtNLM"/>
    </source>
</evidence>
<name>A0A433V6K2_9CYAN</name>
<dbReference type="AlphaFoldDB" id="A0A433V6K2"/>
<dbReference type="OrthoDB" id="5149792at2"/>
<organism evidence="1 2">
    <name type="scientific">Dulcicalothrix desertica PCC 7102</name>
    <dbReference type="NCBI Taxonomy" id="232991"/>
    <lineage>
        <taxon>Bacteria</taxon>
        <taxon>Bacillati</taxon>
        <taxon>Cyanobacteriota</taxon>
        <taxon>Cyanophyceae</taxon>
        <taxon>Nostocales</taxon>
        <taxon>Calotrichaceae</taxon>
        <taxon>Dulcicalothrix</taxon>
    </lineage>
</organism>
<dbReference type="RefSeq" id="WP_127084555.1">
    <property type="nucleotide sequence ID" value="NZ_RSCL01000018.1"/>
</dbReference>
<comment type="caution">
    <text evidence="1">The sequence shown here is derived from an EMBL/GenBank/DDBJ whole genome shotgun (WGS) entry which is preliminary data.</text>
</comment>
<accession>A0A433V6K2</accession>
<reference evidence="1" key="1">
    <citation type="submission" date="2018-12" db="EMBL/GenBank/DDBJ databases">
        <authorList>
            <person name="Will S."/>
            <person name="Neumann-Schaal M."/>
            <person name="Henke P."/>
        </authorList>
    </citation>
    <scope>NUCLEOTIDE SEQUENCE</scope>
    <source>
        <strain evidence="1">PCC 7102</strain>
    </source>
</reference>
<gene>
    <name evidence="1" type="ORF">DSM106972_063530</name>
</gene>
<dbReference type="SUPFAM" id="SSF55469">
    <property type="entry name" value="FMN-dependent nitroreductase-like"/>
    <property type="match status" value="2"/>
</dbReference>
<reference evidence="1" key="2">
    <citation type="journal article" date="2019" name="Genome Biol. Evol.">
        <title>Day and night: Metabolic profiles and evolutionary relationships of six axenic non-marine cyanobacteria.</title>
        <authorList>
            <person name="Will S.E."/>
            <person name="Henke P."/>
            <person name="Boedeker C."/>
            <person name="Huang S."/>
            <person name="Brinkmann H."/>
            <person name="Rohde M."/>
            <person name="Jarek M."/>
            <person name="Friedl T."/>
            <person name="Seufert S."/>
            <person name="Schumacher M."/>
            <person name="Overmann J."/>
            <person name="Neumann-Schaal M."/>
            <person name="Petersen J."/>
        </authorList>
    </citation>
    <scope>NUCLEOTIDE SEQUENCE [LARGE SCALE GENOMIC DNA]</scope>
    <source>
        <strain evidence="1">PCC 7102</strain>
    </source>
</reference>
<dbReference type="InterPro" id="IPR050627">
    <property type="entry name" value="Nitroreductase/BluB"/>
</dbReference>
<dbReference type="Proteomes" id="UP000271624">
    <property type="component" value="Unassembled WGS sequence"/>
</dbReference>
<protein>
    <recommendedName>
        <fullName evidence="3">Nitroreductase</fullName>
    </recommendedName>
</protein>
<dbReference type="PANTHER" id="PTHR23026:SF123">
    <property type="entry name" value="NAD(P)H NITROREDUCTASE RV3131-RELATED"/>
    <property type="match status" value="1"/>
</dbReference>